<evidence type="ECO:0000313" key="4">
    <source>
        <dbReference type="Proteomes" id="UP001163046"/>
    </source>
</evidence>
<feature type="region of interest" description="Disordered" evidence="1">
    <location>
        <begin position="122"/>
        <end position="176"/>
    </location>
</feature>
<keyword evidence="2" id="KW-1133">Transmembrane helix</keyword>
<evidence type="ECO:0000256" key="2">
    <source>
        <dbReference type="SAM" id="Phobius"/>
    </source>
</evidence>
<feature type="transmembrane region" description="Helical" evidence="2">
    <location>
        <begin position="91"/>
        <end position="112"/>
    </location>
</feature>
<evidence type="ECO:0000256" key="1">
    <source>
        <dbReference type="SAM" id="MobiDB-lite"/>
    </source>
</evidence>
<keyword evidence="2" id="KW-0812">Transmembrane</keyword>
<dbReference type="OrthoDB" id="283575at2759"/>
<organism evidence="3 4">
    <name type="scientific">Desmophyllum pertusum</name>
    <dbReference type="NCBI Taxonomy" id="174260"/>
    <lineage>
        <taxon>Eukaryota</taxon>
        <taxon>Metazoa</taxon>
        <taxon>Cnidaria</taxon>
        <taxon>Anthozoa</taxon>
        <taxon>Hexacorallia</taxon>
        <taxon>Scleractinia</taxon>
        <taxon>Caryophylliina</taxon>
        <taxon>Caryophylliidae</taxon>
        <taxon>Desmophyllum</taxon>
    </lineage>
</organism>
<name>A0A9W9YX38_9CNID</name>
<evidence type="ECO:0000313" key="3">
    <source>
        <dbReference type="EMBL" id="KAJ7371056.1"/>
    </source>
</evidence>
<protein>
    <submittedName>
        <fullName evidence="3">Uncharacterized protein</fullName>
    </submittedName>
</protein>
<keyword evidence="2" id="KW-0472">Membrane</keyword>
<reference evidence="3" key="1">
    <citation type="submission" date="2023-01" db="EMBL/GenBank/DDBJ databases">
        <title>Genome assembly of the deep-sea coral Lophelia pertusa.</title>
        <authorList>
            <person name="Herrera S."/>
            <person name="Cordes E."/>
        </authorList>
    </citation>
    <scope>NUCLEOTIDE SEQUENCE</scope>
    <source>
        <strain evidence="3">USNM1676648</strain>
        <tissue evidence="3">Polyp</tissue>
    </source>
</reference>
<feature type="compositionally biased region" description="Low complexity" evidence="1">
    <location>
        <begin position="158"/>
        <end position="175"/>
    </location>
</feature>
<dbReference type="EMBL" id="MU826852">
    <property type="protein sequence ID" value="KAJ7371056.1"/>
    <property type="molecule type" value="Genomic_DNA"/>
</dbReference>
<gene>
    <name evidence="3" type="ORF">OS493_028219</name>
</gene>
<feature type="region of interest" description="Disordered" evidence="1">
    <location>
        <begin position="195"/>
        <end position="214"/>
    </location>
</feature>
<comment type="caution">
    <text evidence="3">The sequence shown here is derived from an EMBL/GenBank/DDBJ whole genome shotgun (WGS) entry which is preliminary data.</text>
</comment>
<proteinExistence type="predicted"/>
<accession>A0A9W9YX38</accession>
<dbReference type="Proteomes" id="UP001163046">
    <property type="component" value="Unassembled WGS sequence"/>
</dbReference>
<feature type="compositionally biased region" description="Polar residues" evidence="1">
    <location>
        <begin position="148"/>
        <end position="157"/>
    </location>
</feature>
<sequence>MGGKANIRLLCEGRGKDGVISTVIVSVASTPRTEIAEKAAPDIARFIRAVPSDKGREINITLYNVLIAVDEVTVERSVTLSYHEEEAAPDYLIPLIASLVVLAAILLLILCIRGKWRERRQANRETRLAARTTLKKKRNTTTTHEKPLTTSRTYYNQTSTDSTASSSSASTSTHSTELRNFDYNRASLLDSTPSVCSTPQVLSPPLSPKEEGAKDEWRRFRVQRNSTQIEIIV</sequence>
<dbReference type="AlphaFoldDB" id="A0A9W9YX38"/>
<keyword evidence="4" id="KW-1185">Reference proteome</keyword>